<dbReference type="STRING" id="75743.A0A401QIC3"/>
<dbReference type="AlphaFoldDB" id="A0A401QIC3"/>
<dbReference type="GO" id="GO:0001540">
    <property type="term" value="F:amyloid-beta binding"/>
    <property type="evidence" value="ECO:0007669"/>
    <property type="project" value="InterPro"/>
</dbReference>
<dbReference type="GO" id="GO:0006355">
    <property type="term" value="P:regulation of DNA-templated transcription"/>
    <property type="evidence" value="ECO:0007669"/>
    <property type="project" value="TreeGrafter"/>
</dbReference>
<dbReference type="PANTHER" id="PTHR14058:SF10">
    <property type="entry name" value="AMYLOID-BETA A4 PRECURSOR PROTEIN-BINDING FAMILY B MEMBER 3"/>
    <property type="match status" value="1"/>
</dbReference>
<dbReference type="PANTHER" id="PTHR14058">
    <property type="entry name" value="AMYLOID BETA A4 PRECURSOR PROTEIN-BINDING FAMILY B"/>
    <property type="match status" value="1"/>
</dbReference>
<evidence type="ECO:0000256" key="1">
    <source>
        <dbReference type="SAM" id="MobiDB-lite"/>
    </source>
</evidence>
<dbReference type="Proteomes" id="UP000288216">
    <property type="component" value="Unassembled WGS sequence"/>
</dbReference>
<feature type="compositionally biased region" description="Polar residues" evidence="1">
    <location>
        <begin position="224"/>
        <end position="237"/>
    </location>
</feature>
<dbReference type="EMBL" id="BFAA01123077">
    <property type="protein sequence ID" value="GCB85087.1"/>
    <property type="molecule type" value="Genomic_DNA"/>
</dbReference>
<dbReference type="GO" id="GO:0005634">
    <property type="term" value="C:nucleus"/>
    <property type="evidence" value="ECO:0007669"/>
    <property type="project" value="TreeGrafter"/>
</dbReference>
<feature type="region of interest" description="Disordered" evidence="1">
    <location>
        <begin position="221"/>
        <end position="241"/>
    </location>
</feature>
<protein>
    <submittedName>
        <fullName evidence="2">Uncharacterized protein</fullName>
    </submittedName>
</protein>
<feature type="region of interest" description="Disordered" evidence="1">
    <location>
        <begin position="165"/>
        <end position="188"/>
    </location>
</feature>
<reference evidence="2 3" key="1">
    <citation type="journal article" date="2018" name="Nat. Ecol. Evol.">
        <title>Shark genomes provide insights into elasmobranch evolution and the origin of vertebrates.</title>
        <authorList>
            <person name="Hara Y"/>
            <person name="Yamaguchi K"/>
            <person name="Onimaru K"/>
            <person name="Kadota M"/>
            <person name="Koyanagi M"/>
            <person name="Keeley SD"/>
            <person name="Tatsumi K"/>
            <person name="Tanaka K"/>
            <person name="Motone F"/>
            <person name="Kageyama Y"/>
            <person name="Nozu R"/>
            <person name="Adachi N"/>
            <person name="Nishimura O"/>
            <person name="Nakagawa R"/>
            <person name="Tanegashima C"/>
            <person name="Kiyatake I"/>
            <person name="Matsumoto R"/>
            <person name="Murakumo K"/>
            <person name="Nishida K"/>
            <person name="Terakita A"/>
            <person name="Kuratani S"/>
            <person name="Sato K"/>
            <person name="Hyodo S Kuraku.S."/>
        </authorList>
    </citation>
    <scope>NUCLEOTIDE SEQUENCE [LARGE SCALE GENOMIC DNA]</scope>
</reference>
<sequence length="250" mass="26839">MSSSVSNQTGLVNVTSCVAPTLTLNLRSSHNELLNADIKRSTPPKGRKVYASTDLQAAMGLADETANSKWLKDGRNLMRKAAENERKDQTITSKMGESESSANKEQPESGDKGQTVNQASSQSKGFLSYYVGLELSLDTCGGDSDKGQPLVLRLDQADCESCESDSALPADVQQPSSMLDGEQSAEDAAKTRLTNPMEAPSEHRKNSCLFFGMRNTAVSDEDSSWTSLSQGSASWSSPDDIGTFQHSSLL</sequence>
<comment type="caution">
    <text evidence="2">The sequence shown here is derived from an EMBL/GenBank/DDBJ whole genome shotgun (WGS) entry which is preliminary data.</text>
</comment>
<dbReference type="OMA" id="LLESHIC"/>
<accession>A0A401QIC3</accession>
<dbReference type="OrthoDB" id="5969782at2759"/>
<dbReference type="GO" id="GO:0005737">
    <property type="term" value="C:cytoplasm"/>
    <property type="evidence" value="ECO:0007669"/>
    <property type="project" value="TreeGrafter"/>
</dbReference>
<feature type="compositionally biased region" description="Polar residues" evidence="1">
    <location>
        <begin position="90"/>
        <end position="104"/>
    </location>
</feature>
<evidence type="ECO:0000313" key="3">
    <source>
        <dbReference type="Proteomes" id="UP000288216"/>
    </source>
</evidence>
<gene>
    <name evidence="2" type="ORF">scyTo_0025754</name>
</gene>
<name>A0A401QIC3_SCYTO</name>
<organism evidence="2 3">
    <name type="scientific">Scyliorhinus torazame</name>
    <name type="common">Cloudy catshark</name>
    <name type="synonym">Catulus torazame</name>
    <dbReference type="NCBI Taxonomy" id="75743"/>
    <lineage>
        <taxon>Eukaryota</taxon>
        <taxon>Metazoa</taxon>
        <taxon>Chordata</taxon>
        <taxon>Craniata</taxon>
        <taxon>Vertebrata</taxon>
        <taxon>Chondrichthyes</taxon>
        <taxon>Elasmobranchii</taxon>
        <taxon>Galeomorphii</taxon>
        <taxon>Galeoidea</taxon>
        <taxon>Carcharhiniformes</taxon>
        <taxon>Scyliorhinidae</taxon>
        <taxon>Scyliorhinus</taxon>
    </lineage>
</organism>
<keyword evidence="3" id="KW-1185">Reference proteome</keyword>
<dbReference type="InterPro" id="IPR039576">
    <property type="entry name" value="APBB1/2/3"/>
</dbReference>
<proteinExistence type="predicted"/>
<feature type="region of interest" description="Disordered" evidence="1">
    <location>
        <begin position="81"/>
        <end position="120"/>
    </location>
</feature>
<evidence type="ECO:0000313" key="2">
    <source>
        <dbReference type="EMBL" id="GCB85087.1"/>
    </source>
</evidence>